<accession>A0ACC3BE10</accession>
<name>A0ACC3BE10_9EURO</name>
<keyword evidence="2" id="KW-1185">Reference proteome</keyword>
<protein>
    <submittedName>
        <fullName evidence="1">Uncharacterized protein</fullName>
    </submittedName>
</protein>
<comment type="caution">
    <text evidence="1">The sequence shown here is derived from an EMBL/GenBank/DDBJ whole genome shotgun (WGS) entry which is preliminary data.</text>
</comment>
<evidence type="ECO:0000313" key="2">
    <source>
        <dbReference type="Proteomes" id="UP001177260"/>
    </source>
</evidence>
<sequence>MKLATALPLTLLSAITLLPSTSAWKFTWRDDEGNGSTESGNGPHACTKIQHAEGEEFAWNNQGNKNIGIYLYTSSDCSGSLAGWSSNIWEKESSRDLLSFKVANEGATTTADATATESHTGSADATATGTATATTLTSGEASNSTVSGSSSVIESKTKTKAGTSATASSSPASSNTASGSTAESSGSSTTATDSSESSTPSSTASATDGTSTDESTASLLSTHNAAMAVAVLALGVATFDWLF</sequence>
<dbReference type="Proteomes" id="UP001177260">
    <property type="component" value="Unassembled WGS sequence"/>
</dbReference>
<proteinExistence type="predicted"/>
<organism evidence="1 2">
    <name type="scientific">Aspergillus melleus</name>
    <dbReference type="NCBI Taxonomy" id="138277"/>
    <lineage>
        <taxon>Eukaryota</taxon>
        <taxon>Fungi</taxon>
        <taxon>Dikarya</taxon>
        <taxon>Ascomycota</taxon>
        <taxon>Pezizomycotina</taxon>
        <taxon>Eurotiomycetes</taxon>
        <taxon>Eurotiomycetidae</taxon>
        <taxon>Eurotiales</taxon>
        <taxon>Aspergillaceae</taxon>
        <taxon>Aspergillus</taxon>
        <taxon>Aspergillus subgen. Circumdati</taxon>
    </lineage>
</organism>
<reference evidence="1 2" key="1">
    <citation type="journal article" date="2023" name="ACS Omega">
        <title>Identification of the Neoaspergillic Acid Biosynthesis Gene Cluster by Establishing an In Vitro CRISPR-Ribonucleoprotein Genetic System in Aspergillus melleus.</title>
        <authorList>
            <person name="Yuan B."/>
            <person name="Grau M.F."/>
            <person name="Murata R.M."/>
            <person name="Torok T."/>
            <person name="Venkateswaran K."/>
            <person name="Stajich J.E."/>
            <person name="Wang C.C.C."/>
        </authorList>
    </citation>
    <scope>NUCLEOTIDE SEQUENCE [LARGE SCALE GENOMIC DNA]</scope>
    <source>
        <strain evidence="1 2">IMV 1140</strain>
    </source>
</reference>
<evidence type="ECO:0000313" key="1">
    <source>
        <dbReference type="EMBL" id="KAK1149039.1"/>
    </source>
</evidence>
<gene>
    <name evidence="1" type="ORF">N8T08_007716</name>
</gene>
<dbReference type="EMBL" id="JAOPJF010000005">
    <property type="protein sequence ID" value="KAK1149039.1"/>
    <property type="molecule type" value="Genomic_DNA"/>
</dbReference>